<sequence length="168" mass="19145">MLFTNFHKSYSGKLAVYFLTIALFSFNTNAQNTKSDFTFEPIFYVNYSIANKSLLTGGLEFCLDCKDENKLFLGAGYGVTNSYNGNYYGLPDIHLSYNKELLFIKTGSSNKNAYAIGGFTFLNRFDLGFGYSFPYNNEKTPVYKGFTTSLTLRLTKNEKAYQKFNMIQ</sequence>
<keyword evidence="1" id="KW-0732">Signal</keyword>
<evidence type="ECO:0000256" key="1">
    <source>
        <dbReference type="SAM" id="SignalP"/>
    </source>
</evidence>
<proteinExistence type="predicted"/>
<dbReference type="Proteomes" id="UP001589734">
    <property type="component" value="Unassembled WGS sequence"/>
</dbReference>
<evidence type="ECO:0000313" key="3">
    <source>
        <dbReference type="Proteomes" id="UP001589734"/>
    </source>
</evidence>
<organism evidence="2 3">
    <name type="scientific">Flavobacterium procerum</name>
    <dbReference type="NCBI Taxonomy" id="1455569"/>
    <lineage>
        <taxon>Bacteria</taxon>
        <taxon>Pseudomonadati</taxon>
        <taxon>Bacteroidota</taxon>
        <taxon>Flavobacteriia</taxon>
        <taxon>Flavobacteriales</taxon>
        <taxon>Flavobacteriaceae</taxon>
        <taxon>Flavobacterium</taxon>
    </lineage>
</organism>
<comment type="caution">
    <text evidence="2">The sequence shown here is derived from an EMBL/GenBank/DDBJ whole genome shotgun (WGS) entry which is preliminary data.</text>
</comment>
<evidence type="ECO:0008006" key="4">
    <source>
        <dbReference type="Google" id="ProtNLM"/>
    </source>
</evidence>
<accession>A0ABV6BSH5</accession>
<evidence type="ECO:0000313" key="2">
    <source>
        <dbReference type="EMBL" id="MFC0078396.1"/>
    </source>
</evidence>
<gene>
    <name evidence="2" type="ORF">ACFFLS_15205</name>
</gene>
<name>A0ABV6BSH5_9FLAO</name>
<dbReference type="EMBL" id="JBHLYW010000010">
    <property type="protein sequence ID" value="MFC0078396.1"/>
    <property type="molecule type" value="Genomic_DNA"/>
</dbReference>
<protein>
    <recommendedName>
        <fullName evidence="4">Secreted protein</fullName>
    </recommendedName>
</protein>
<feature type="signal peptide" evidence="1">
    <location>
        <begin position="1"/>
        <end position="30"/>
    </location>
</feature>
<feature type="chain" id="PRO_5045140360" description="Secreted protein" evidence="1">
    <location>
        <begin position="31"/>
        <end position="168"/>
    </location>
</feature>
<reference evidence="2 3" key="1">
    <citation type="submission" date="2024-09" db="EMBL/GenBank/DDBJ databases">
        <authorList>
            <person name="Sun Q."/>
            <person name="Mori K."/>
        </authorList>
    </citation>
    <scope>NUCLEOTIDE SEQUENCE [LARGE SCALE GENOMIC DNA]</scope>
    <source>
        <strain evidence="2 3">CGMCC 1.12926</strain>
    </source>
</reference>
<dbReference type="RefSeq" id="WP_379684642.1">
    <property type="nucleotide sequence ID" value="NZ_JBHLYW010000010.1"/>
</dbReference>
<keyword evidence="3" id="KW-1185">Reference proteome</keyword>